<evidence type="ECO:0000313" key="1">
    <source>
        <dbReference type="EMBL" id="ACD05779.1"/>
    </source>
</evidence>
<dbReference type="KEGG" id="amu:Amuc_1966"/>
<organism evidence="1 2">
    <name type="scientific">Akkermansia muciniphila (strain ATCC BAA-835 / DSM 22959 / JCM 33894 / BCRC 81048 / CCUG 64013 / CIP 107961 / Muc)</name>
    <dbReference type="NCBI Taxonomy" id="349741"/>
    <lineage>
        <taxon>Bacteria</taxon>
        <taxon>Pseudomonadati</taxon>
        <taxon>Verrucomicrobiota</taxon>
        <taxon>Verrucomicrobiia</taxon>
        <taxon>Verrucomicrobiales</taxon>
        <taxon>Akkermansiaceae</taxon>
        <taxon>Akkermansia</taxon>
    </lineage>
</organism>
<sequence>MENRRISVPEGMDFMGTLKNAGGKPVKLEQGKGGVILLCS</sequence>
<dbReference type="AlphaFoldDB" id="B2UNR3"/>
<evidence type="ECO:0000313" key="2">
    <source>
        <dbReference type="Proteomes" id="UP000001031"/>
    </source>
</evidence>
<name>B2UNR3_AKKM8</name>
<dbReference type="Proteomes" id="UP000001031">
    <property type="component" value="Chromosome"/>
</dbReference>
<dbReference type="HOGENOM" id="CLU_3283785_0_0_0"/>
<gene>
    <name evidence="1" type="ordered locus">Amuc_1966</name>
</gene>
<proteinExistence type="predicted"/>
<keyword evidence="2" id="KW-1185">Reference proteome</keyword>
<protein>
    <submittedName>
        <fullName evidence="1">Uncharacterized protein</fullName>
    </submittedName>
</protein>
<accession>B2UNR3</accession>
<dbReference type="EMBL" id="CP001071">
    <property type="protein sequence ID" value="ACD05779.1"/>
    <property type="molecule type" value="Genomic_DNA"/>
</dbReference>
<reference evidence="2" key="1">
    <citation type="journal article" date="2011" name="PLoS ONE">
        <title>The genome of Akkermansia muciniphila, a dedicated intestinal mucin degrader, and its use in exploring intestinal metagenomes.</title>
        <authorList>
            <person name="van Passel M.W."/>
            <person name="Kant R."/>
            <person name="Zoetendal E.G."/>
            <person name="Plugge C.M."/>
            <person name="Derrien M."/>
            <person name="Malfatti S.A."/>
            <person name="Chain P.S."/>
            <person name="Woyke T."/>
            <person name="Palva A."/>
            <person name="de Vos W.M."/>
            <person name="Smidt H."/>
        </authorList>
    </citation>
    <scope>NUCLEOTIDE SEQUENCE [LARGE SCALE GENOMIC DNA]</scope>
    <source>
        <strain evidence="2">ATCC BAA-835 / DSM 22959 / JCM 33894 / BCRC 81048 / CCUG 64013 / CIP 107961 / Muc</strain>
    </source>
</reference>
<dbReference type="PaxDb" id="349741-Amuc_1966"/>